<reference evidence="1 2" key="1">
    <citation type="submission" date="2013-08" db="EMBL/GenBank/DDBJ databases">
        <authorList>
            <person name="Weinstock G."/>
            <person name="Sodergren E."/>
            <person name="Wylie T."/>
            <person name="Fulton L."/>
            <person name="Fulton R."/>
            <person name="Fronick C."/>
            <person name="O'Laughlin M."/>
            <person name="Godfrey J."/>
            <person name="Miner T."/>
            <person name="Herter B."/>
            <person name="Appelbaum E."/>
            <person name="Cordes M."/>
            <person name="Lek S."/>
            <person name="Wollam A."/>
            <person name="Pepin K.H."/>
            <person name="Palsikar V.B."/>
            <person name="Mitreva M."/>
            <person name="Wilson R.K."/>
        </authorList>
    </citation>
    <scope>NUCLEOTIDE SEQUENCE [LARGE SCALE GENOMIC DNA]</scope>
    <source>
        <strain evidence="1 2">ATCC 12856</strain>
    </source>
</reference>
<dbReference type="HOGENOM" id="CLU_2969237_0_0_9"/>
<comment type="caution">
    <text evidence="1">The sequence shown here is derived from an EMBL/GenBank/DDBJ whole genome shotgun (WGS) entry which is preliminary data.</text>
</comment>
<gene>
    <name evidence="1" type="ORF">HMPREF0083_00078</name>
</gene>
<protein>
    <submittedName>
        <fullName evidence="1">Uncharacterized protein</fullName>
    </submittedName>
</protein>
<dbReference type="AlphaFoldDB" id="U1WT94"/>
<evidence type="ECO:0000313" key="2">
    <source>
        <dbReference type="Proteomes" id="UP000016511"/>
    </source>
</evidence>
<name>U1WT94_ANEAE</name>
<organism evidence="1 2">
    <name type="scientific">Aneurinibacillus aneurinilyticus ATCC 12856</name>
    <dbReference type="NCBI Taxonomy" id="649747"/>
    <lineage>
        <taxon>Bacteria</taxon>
        <taxon>Bacillati</taxon>
        <taxon>Bacillota</taxon>
        <taxon>Bacilli</taxon>
        <taxon>Bacillales</taxon>
        <taxon>Paenibacillaceae</taxon>
        <taxon>Aneurinibacillus group</taxon>
        <taxon>Aneurinibacillus</taxon>
    </lineage>
</organism>
<keyword evidence="2" id="KW-1185">Reference proteome</keyword>
<accession>U1WT94</accession>
<evidence type="ECO:0000313" key="1">
    <source>
        <dbReference type="EMBL" id="ERI11824.1"/>
    </source>
</evidence>
<proteinExistence type="predicted"/>
<sequence>MKRKALPKYVETEVHKINTENIKEWNNKKQQQNKKLHKCTLLQCESLFLFFLYRIVKQ</sequence>
<dbReference type="EMBL" id="AWSJ01000005">
    <property type="protein sequence ID" value="ERI11824.1"/>
    <property type="molecule type" value="Genomic_DNA"/>
</dbReference>
<dbReference type="PATRIC" id="fig|649747.3.peg.68"/>
<dbReference type="Proteomes" id="UP000016511">
    <property type="component" value="Unassembled WGS sequence"/>
</dbReference>